<comment type="caution">
    <text evidence="10">The sequence shown here is derived from an EMBL/GenBank/DDBJ whole genome shotgun (WGS) entry which is preliminary data.</text>
</comment>
<evidence type="ECO:0000256" key="7">
    <source>
        <dbReference type="ARBA" id="ARBA00022827"/>
    </source>
</evidence>
<dbReference type="InterPro" id="IPR027477">
    <property type="entry name" value="Succ_DH/fumarate_Rdtase_cat_sf"/>
</dbReference>
<dbReference type="PANTHER" id="PTHR42716">
    <property type="entry name" value="L-ASPARTATE OXIDASE"/>
    <property type="match status" value="1"/>
</dbReference>
<evidence type="ECO:0000256" key="8">
    <source>
        <dbReference type="ARBA" id="ARBA00023002"/>
    </source>
</evidence>
<feature type="domain" description="FAD-dependent oxidoreductase 2 FAD-binding" evidence="9">
    <location>
        <begin position="4"/>
        <end position="111"/>
    </location>
</feature>
<evidence type="ECO:0000256" key="6">
    <source>
        <dbReference type="ARBA" id="ARBA00022642"/>
    </source>
</evidence>
<evidence type="ECO:0000313" key="10">
    <source>
        <dbReference type="EMBL" id="GAG43110.1"/>
    </source>
</evidence>
<accession>X0XIW8</accession>
<dbReference type="GO" id="GO:0008734">
    <property type="term" value="F:L-aspartate oxidase activity"/>
    <property type="evidence" value="ECO:0007669"/>
    <property type="project" value="UniProtKB-EC"/>
</dbReference>
<sequence length="208" mass="22477">DPAAELAPRDVVARAILAEMNKTGTDHVYLDVTHLPPSRVTSRFPQIYRFCLDHDLDITTTPIPVSPAAHYTMGGVRTNTWGETTIRGLYACGEAACTGVHGANRLASNSLLETIVFAKRVIQRTLLKELRVNEPSAEAVSLSQPKPAKVAPLDLGALQSLMWEKVGIVRDGRSLAEAKAALSAWQASLAESTDRPSHELASLLLCAR</sequence>
<proteinExistence type="inferred from homology"/>
<dbReference type="Gene3D" id="3.50.50.60">
    <property type="entry name" value="FAD/NAD(P)-binding domain"/>
    <property type="match status" value="1"/>
</dbReference>
<dbReference type="InterPro" id="IPR005288">
    <property type="entry name" value="NadB"/>
</dbReference>
<dbReference type="InterPro" id="IPR003953">
    <property type="entry name" value="FAD-dep_OxRdtase_2_FAD-bd"/>
</dbReference>
<name>X0XIW8_9ZZZZ</name>
<gene>
    <name evidence="10" type="ORF">S01H1_81479</name>
</gene>
<comment type="pathway">
    <text evidence="2">Cofactor biosynthesis; NAD(+) biosynthesis; iminoaspartate from L-aspartate (oxidase route): step 1/1.</text>
</comment>
<feature type="non-terminal residue" evidence="10">
    <location>
        <position position="208"/>
    </location>
</feature>
<dbReference type="UniPathway" id="UPA00253">
    <property type="reaction ID" value="UER00326"/>
</dbReference>
<dbReference type="PANTHER" id="PTHR42716:SF2">
    <property type="entry name" value="L-ASPARTATE OXIDASE, CHLOROPLASTIC"/>
    <property type="match status" value="1"/>
</dbReference>
<dbReference type="Gene3D" id="1.20.58.100">
    <property type="entry name" value="Fumarate reductase/succinate dehydrogenase flavoprotein-like, C-terminal domain"/>
    <property type="match status" value="1"/>
</dbReference>
<organism evidence="10">
    <name type="scientific">marine sediment metagenome</name>
    <dbReference type="NCBI Taxonomy" id="412755"/>
    <lineage>
        <taxon>unclassified sequences</taxon>
        <taxon>metagenomes</taxon>
        <taxon>ecological metagenomes</taxon>
    </lineage>
</organism>
<evidence type="ECO:0000256" key="1">
    <source>
        <dbReference type="ARBA" id="ARBA00001974"/>
    </source>
</evidence>
<evidence type="ECO:0000256" key="5">
    <source>
        <dbReference type="ARBA" id="ARBA00022630"/>
    </source>
</evidence>
<keyword evidence="5" id="KW-0285">Flavoprotein</keyword>
<comment type="similarity">
    <text evidence="3">Belongs to the FAD-dependent oxidoreductase 2 family. NadB subfamily.</text>
</comment>
<evidence type="ECO:0000256" key="3">
    <source>
        <dbReference type="ARBA" id="ARBA00008562"/>
    </source>
</evidence>
<comment type="cofactor">
    <cofactor evidence="1">
        <name>FAD</name>
        <dbReference type="ChEBI" id="CHEBI:57692"/>
    </cofactor>
</comment>
<dbReference type="FunFam" id="3.90.700.10:FF:000002">
    <property type="entry name" value="L-aspartate oxidase"/>
    <property type="match status" value="1"/>
</dbReference>
<dbReference type="InterPro" id="IPR037099">
    <property type="entry name" value="Fum_R/Succ_DH_flav-like_C_sf"/>
</dbReference>
<dbReference type="Gene3D" id="3.90.700.10">
    <property type="entry name" value="Succinate dehydrogenase/fumarate reductase flavoprotein, catalytic domain"/>
    <property type="match status" value="1"/>
</dbReference>
<dbReference type="AlphaFoldDB" id="X0XIW8"/>
<feature type="non-terminal residue" evidence="10">
    <location>
        <position position="1"/>
    </location>
</feature>
<dbReference type="EMBL" id="BARS01055142">
    <property type="protein sequence ID" value="GAG43110.1"/>
    <property type="molecule type" value="Genomic_DNA"/>
</dbReference>
<evidence type="ECO:0000256" key="2">
    <source>
        <dbReference type="ARBA" id="ARBA00004950"/>
    </source>
</evidence>
<protein>
    <recommendedName>
        <fullName evidence="4">L-aspartate oxidase</fullName>
        <ecNumber evidence="4">1.4.3.16</ecNumber>
    </recommendedName>
</protein>
<dbReference type="Pfam" id="PF00890">
    <property type="entry name" value="FAD_binding_2"/>
    <property type="match status" value="1"/>
</dbReference>
<reference evidence="10" key="1">
    <citation type="journal article" date="2014" name="Front. Microbiol.">
        <title>High frequency of phylogenetically diverse reductive dehalogenase-homologous genes in deep subseafloor sedimentary metagenomes.</title>
        <authorList>
            <person name="Kawai M."/>
            <person name="Futagami T."/>
            <person name="Toyoda A."/>
            <person name="Takaki Y."/>
            <person name="Nishi S."/>
            <person name="Hori S."/>
            <person name="Arai W."/>
            <person name="Tsubouchi T."/>
            <person name="Morono Y."/>
            <person name="Uchiyama I."/>
            <person name="Ito T."/>
            <person name="Fujiyama A."/>
            <person name="Inagaki F."/>
            <person name="Takami H."/>
        </authorList>
    </citation>
    <scope>NUCLEOTIDE SEQUENCE</scope>
    <source>
        <strain evidence="10">Expedition CK06-06</strain>
    </source>
</reference>
<dbReference type="EC" id="1.4.3.16" evidence="4"/>
<keyword evidence="8" id="KW-0560">Oxidoreductase</keyword>
<dbReference type="GO" id="GO:0034628">
    <property type="term" value="P:'de novo' NAD+ biosynthetic process from L-aspartate"/>
    <property type="evidence" value="ECO:0007669"/>
    <property type="project" value="TreeGrafter"/>
</dbReference>
<evidence type="ECO:0000256" key="4">
    <source>
        <dbReference type="ARBA" id="ARBA00012173"/>
    </source>
</evidence>
<keyword evidence="7" id="KW-0274">FAD</keyword>
<dbReference type="InterPro" id="IPR036188">
    <property type="entry name" value="FAD/NAD-bd_sf"/>
</dbReference>
<evidence type="ECO:0000259" key="9">
    <source>
        <dbReference type="Pfam" id="PF00890"/>
    </source>
</evidence>
<keyword evidence="6" id="KW-0662">Pyridine nucleotide biosynthesis</keyword>
<dbReference type="SUPFAM" id="SSF46977">
    <property type="entry name" value="Succinate dehydrogenase/fumarate reductase flavoprotein C-terminal domain"/>
    <property type="match status" value="1"/>
</dbReference>
<dbReference type="SUPFAM" id="SSF56425">
    <property type="entry name" value="Succinate dehydrogenase/fumarate reductase flavoprotein, catalytic domain"/>
    <property type="match status" value="1"/>
</dbReference>
<dbReference type="SUPFAM" id="SSF51905">
    <property type="entry name" value="FAD/NAD(P)-binding domain"/>
    <property type="match status" value="1"/>
</dbReference>